<dbReference type="EMBL" id="BAABHK010000002">
    <property type="protein sequence ID" value="GAA4623962.1"/>
    <property type="molecule type" value="Genomic_DNA"/>
</dbReference>
<accession>A0ABP8U4V5</accession>
<reference evidence="5" key="1">
    <citation type="journal article" date="2019" name="Int. J. Syst. Evol. Microbiol.">
        <title>The Global Catalogue of Microorganisms (GCM) 10K type strain sequencing project: providing services to taxonomists for standard genome sequencing and annotation.</title>
        <authorList>
            <consortium name="The Broad Institute Genomics Platform"/>
            <consortium name="The Broad Institute Genome Sequencing Center for Infectious Disease"/>
            <person name="Wu L."/>
            <person name="Ma J."/>
        </authorList>
    </citation>
    <scope>NUCLEOTIDE SEQUENCE [LARGE SCALE GENOMIC DNA]</scope>
    <source>
        <strain evidence="5">JCM 17939</strain>
    </source>
</reference>
<dbReference type="InterPro" id="IPR043130">
    <property type="entry name" value="CDP-OH_PTrfase_TM_dom"/>
</dbReference>
<keyword evidence="5" id="KW-1185">Reference proteome</keyword>
<dbReference type="InterPro" id="IPR048254">
    <property type="entry name" value="CDP_ALCOHOL_P_TRANSF_CS"/>
</dbReference>
<evidence type="ECO:0000256" key="2">
    <source>
        <dbReference type="RuleBase" id="RU003750"/>
    </source>
</evidence>
<feature type="transmembrane region" description="Helical" evidence="3">
    <location>
        <begin position="46"/>
        <end position="76"/>
    </location>
</feature>
<protein>
    <recommendedName>
        <fullName evidence="6">CDP-alcohol phosphatidyltransferase</fullName>
    </recommendedName>
</protein>
<keyword evidence="1 2" id="KW-0808">Transferase</keyword>
<dbReference type="Proteomes" id="UP001501442">
    <property type="component" value="Unassembled WGS sequence"/>
</dbReference>
<feature type="transmembrane region" description="Helical" evidence="3">
    <location>
        <begin position="160"/>
        <end position="179"/>
    </location>
</feature>
<dbReference type="Pfam" id="PF01066">
    <property type="entry name" value="CDP-OH_P_transf"/>
    <property type="match status" value="1"/>
</dbReference>
<dbReference type="Gene3D" id="1.20.120.1760">
    <property type="match status" value="1"/>
</dbReference>
<evidence type="ECO:0000256" key="3">
    <source>
        <dbReference type="SAM" id="Phobius"/>
    </source>
</evidence>
<evidence type="ECO:0008006" key="6">
    <source>
        <dbReference type="Google" id="ProtNLM"/>
    </source>
</evidence>
<proteinExistence type="inferred from homology"/>
<keyword evidence="3" id="KW-1133">Transmembrane helix</keyword>
<sequence length="260" mass="27232">MVVKEMVGVVDRIETERPGPVRVARRATGRWRFPPGPLVGAMAQPVLFAVLTATTGLGLVGWLAGLAYAATLGAVLGRALRRRGRRSLAPADHVTLVRALLVGCVTALVADTVRTPAPIAPLVAISAVALALDAVDGRVARRTGTASPLGARFDMEIDAFLILVLSVFVATSLGVWVLAIGAMRYAFVAAGLPLRWLLAPLSPLRSRSVVAALQGIVLTVVAAGLLPRPVEMAATGLALAALVWSFAADILRLHRKRRAA</sequence>
<evidence type="ECO:0000256" key="1">
    <source>
        <dbReference type="ARBA" id="ARBA00022679"/>
    </source>
</evidence>
<feature type="transmembrane region" description="Helical" evidence="3">
    <location>
        <begin position="232"/>
        <end position="251"/>
    </location>
</feature>
<comment type="caution">
    <text evidence="4">The sequence shown here is derived from an EMBL/GenBank/DDBJ whole genome shotgun (WGS) entry which is preliminary data.</text>
</comment>
<keyword evidence="3" id="KW-0472">Membrane</keyword>
<keyword evidence="3" id="KW-0812">Transmembrane</keyword>
<comment type="similarity">
    <text evidence="2">Belongs to the CDP-alcohol phosphatidyltransferase class-I family.</text>
</comment>
<organism evidence="4 5">
    <name type="scientific">Actinoallomurus vinaceus</name>
    <dbReference type="NCBI Taxonomy" id="1080074"/>
    <lineage>
        <taxon>Bacteria</taxon>
        <taxon>Bacillati</taxon>
        <taxon>Actinomycetota</taxon>
        <taxon>Actinomycetes</taxon>
        <taxon>Streptosporangiales</taxon>
        <taxon>Thermomonosporaceae</taxon>
        <taxon>Actinoallomurus</taxon>
    </lineage>
</organism>
<evidence type="ECO:0000313" key="5">
    <source>
        <dbReference type="Proteomes" id="UP001501442"/>
    </source>
</evidence>
<dbReference type="InterPro" id="IPR000462">
    <property type="entry name" value="CDP-OH_P_trans"/>
</dbReference>
<dbReference type="PROSITE" id="PS00379">
    <property type="entry name" value="CDP_ALCOHOL_P_TRANSF"/>
    <property type="match status" value="1"/>
</dbReference>
<gene>
    <name evidence="4" type="ORF">GCM10023196_022300</name>
</gene>
<name>A0ABP8U4V5_9ACTN</name>
<dbReference type="RefSeq" id="WP_345430600.1">
    <property type="nucleotide sequence ID" value="NZ_BAABHK010000002.1"/>
</dbReference>
<evidence type="ECO:0000313" key="4">
    <source>
        <dbReference type="EMBL" id="GAA4623962.1"/>
    </source>
</evidence>